<evidence type="ECO:0000259" key="1">
    <source>
        <dbReference type="Pfam" id="PF13182"/>
    </source>
</evidence>
<dbReference type="EMBL" id="CP003359">
    <property type="protein sequence ID" value="AGB42039.1"/>
    <property type="molecule type" value="Genomic_DNA"/>
</dbReference>
<dbReference type="Proteomes" id="UP000010880">
    <property type="component" value="Chromosome"/>
</dbReference>
<gene>
    <name evidence="2" type="ordered locus">Halha_2156</name>
</gene>
<dbReference type="InterPro" id="IPR025248">
    <property type="entry name" value="DUF4007"/>
</dbReference>
<dbReference type="OrthoDB" id="747541at2"/>
<dbReference type="HOGENOM" id="CLU_060482_0_0_9"/>
<organism evidence="2 3">
    <name type="scientific">Halobacteroides halobius (strain ATCC 35273 / DSM 5150 / MD-1)</name>
    <dbReference type="NCBI Taxonomy" id="748449"/>
    <lineage>
        <taxon>Bacteria</taxon>
        <taxon>Bacillati</taxon>
        <taxon>Bacillota</taxon>
        <taxon>Clostridia</taxon>
        <taxon>Halanaerobiales</taxon>
        <taxon>Halobacteroidaceae</taxon>
        <taxon>Halobacteroides</taxon>
    </lineage>
</organism>
<reference evidence="3" key="1">
    <citation type="submission" date="2012-02" db="EMBL/GenBank/DDBJ databases">
        <title>The complete genome of Halobacteroides halobius DSM 5150.</title>
        <authorList>
            <person name="Lucas S."/>
            <person name="Copeland A."/>
            <person name="Lapidus A."/>
            <person name="Glavina del Rio T."/>
            <person name="Dalin E."/>
            <person name="Tice H."/>
            <person name="Bruce D."/>
            <person name="Goodwin L."/>
            <person name="Pitluck S."/>
            <person name="Peters L."/>
            <person name="Mikhailova N."/>
            <person name="Gu W."/>
            <person name="Kyrpides N."/>
            <person name="Mavromatis K."/>
            <person name="Ivanova N."/>
            <person name="Brettin T."/>
            <person name="Detter J.C."/>
            <person name="Han C."/>
            <person name="Larimer F."/>
            <person name="Land M."/>
            <person name="Hauser L."/>
            <person name="Markowitz V."/>
            <person name="Cheng J.-F."/>
            <person name="Hugenholtz P."/>
            <person name="Woyke T."/>
            <person name="Wu D."/>
            <person name="Tindall B."/>
            <person name="Pomrenke H."/>
            <person name="Brambilla E."/>
            <person name="Klenk H.-P."/>
            <person name="Eisen J.A."/>
        </authorList>
    </citation>
    <scope>NUCLEOTIDE SEQUENCE [LARGE SCALE GENOMIC DNA]</scope>
    <source>
        <strain evidence="3">ATCC 35273 / DSM 5150 / MD-1</strain>
    </source>
</reference>
<evidence type="ECO:0000313" key="2">
    <source>
        <dbReference type="EMBL" id="AGB42039.1"/>
    </source>
</evidence>
<accession>L0KCD5</accession>
<proteinExistence type="predicted"/>
<feature type="domain" description="DUF4007" evidence="1">
    <location>
        <begin position="5"/>
        <end position="284"/>
    </location>
</feature>
<sequence>MSYSFARHETFHIRTGWFRKGLDAIEKNNHIFLETILAMDELGIGKNMVSALRYWMKTAGLTEVDFNKRKKIQVKKKLAKEILEYDEYFEDPATFWLLHFNIATNKESATSWYWFFNQFNHLEFNEELFIERLKKYIKRTGEEPPAKTSLERDFKVFRRMYLYDPEENISPENSMESPFRELKLLVKTDEGNYRVQRPDVDNLPPRILYYCLLDSLDNEDSVNIEEVLNDEGSIGKVFKLNMTLLHEYLEHLQELDYLRLDRQAGLNSIKLKKLSKGEVLAEYYNSKLR</sequence>
<keyword evidence="3" id="KW-1185">Reference proteome</keyword>
<dbReference type="AlphaFoldDB" id="L0KCD5"/>
<dbReference type="KEGG" id="hhl:Halha_2156"/>
<name>L0KCD5_HALHC</name>
<dbReference type="eggNOG" id="ENOG502ZB1P">
    <property type="taxonomic scope" value="Bacteria"/>
</dbReference>
<dbReference type="STRING" id="748449.Halha_2156"/>
<protein>
    <recommendedName>
        <fullName evidence="1">DUF4007 domain-containing protein</fullName>
    </recommendedName>
</protein>
<dbReference type="Pfam" id="PF13182">
    <property type="entry name" value="DUF4007"/>
    <property type="match status" value="1"/>
</dbReference>
<evidence type="ECO:0000313" key="3">
    <source>
        <dbReference type="Proteomes" id="UP000010880"/>
    </source>
</evidence>
<dbReference type="RefSeq" id="WP_015327753.1">
    <property type="nucleotide sequence ID" value="NC_019978.1"/>
</dbReference>